<feature type="compositionally biased region" description="Low complexity" evidence="1">
    <location>
        <begin position="7"/>
        <end position="20"/>
    </location>
</feature>
<evidence type="ECO:0000313" key="2">
    <source>
        <dbReference type="EMBL" id="KAJ3831341.1"/>
    </source>
</evidence>
<keyword evidence="3" id="KW-1185">Reference proteome</keyword>
<feature type="compositionally biased region" description="Basic residues" evidence="1">
    <location>
        <begin position="21"/>
        <end position="30"/>
    </location>
</feature>
<gene>
    <name evidence="2" type="ORF">F5878DRAFT_667656</name>
</gene>
<sequence length="201" mass="22930">MPAIPASNSSRRSSRNGTPSRPRRSRRRLSPSHTLLGPSLNGDLLPQLEDQLPGSTMGLYFGRYRAIAEKKHFLSISSVRNKHQRFIDIRDGFSSDTDADDIYKVRVVVDNRRYFVCGTYDQSSPDTNESVKSYGVGEVFKGDIVVFFHTVYEPGRFLEYVPRFRDTDARDEAIRRVITAFARNVRNHIENNTTLRNLVSG</sequence>
<organism evidence="2 3">
    <name type="scientific">Lentinula raphanica</name>
    <dbReference type="NCBI Taxonomy" id="153919"/>
    <lineage>
        <taxon>Eukaryota</taxon>
        <taxon>Fungi</taxon>
        <taxon>Dikarya</taxon>
        <taxon>Basidiomycota</taxon>
        <taxon>Agaricomycotina</taxon>
        <taxon>Agaricomycetes</taxon>
        <taxon>Agaricomycetidae</taxon>
        <taxon>Agaricales</taxon>
        <taxon>Marasmiineae</taxon>
        <taxon>Omphalotaceae</taxon>
        <taxon>Lentinula</taxon>
    </lineage>
</organism>
<feature type="region of interest" description="Disordered" evidence="1">
    <location>
        <begin position="1"/>
        <end position="36"/>
    </location>
</feature>
<comment type="caution">
    <text evidence="2">The sequence shown here is derived from an EMBL/GenBank/DDBJ whole genome shotgun (WGS) entry which is preliminary data.</text>
</comment>
<dbReference type="AlphaFoldDB" id="A0AA38NVE0"/>
<protein>
    <submittedName>
        <fullName evidence="2">Uncharacterized protein</fullName>
    </submittedName>
</protein>
<evidence type="ECO:0000256" key="1">
    <source>
        <dbReference type="SAM" id="MobiDB-lite"/>
    </source>
</evidence>
<proteinExistence type="predicted"/>
<accession>A0AA38NVE0</accession>
<dbReference type="EMBL" id="MU807561">
    <property type="protein sequence ID" value="KAJ3831341.1"/>
    <property type="molecule type" value="Genomic_DNA"/>
</dbReference>
<evidence type="ECO:0000313" key="3">
    <source>
        <dbReference type="Proteomes" id="UP001163846"/>
    </source>
</evidence>
<dbReference type="Proteomes" id="UP001163846">
    <property type="component" value="Unassembled WGS sequence"/>
</dbReference>
<name>A0AA38NVE0_9AGAR</name>
<reference evidence="2" key="1">
    <citation type="submission" date="2022-08" db="EMBL/GenBank/DDBJ databases">
        <authorList>
            <consortium name="DOE Joint Genome Institute"/>
            <person name="Min B."/>
            <person name="Riley R."/>
            <person name="Sierra-Patev S."/>
            <person name="Naranjo-Ortiz M."/>
            <person name="Looney B."/>
            <person name="Konkel Z."/>
            <person name="Slot J.C."/>
            <person name="Sakamoto Y."/>
            <person name="Steenwyk J.L."/>
            <person name="Rokas A."/>
            <person name="Carro J."/>
            <person name="Camarero S."/>
            <person name="Ferreira P."/>
            <person name="Molpeceres G."/>
            <person name="Ruiz-Duenas F.J."/>
            <person name="Serrano A."/>
            <person name="Henrissat B."/>
            <person name="Drula E."/>
            <person name="Hughes K.W."/>
            <person name="Mata J.L."/>
            <person name="Ishikawa N.K."/>
            <person name="Vargas-Isla R."/>
            <person name="Ushijima S."/>
            <person name="Smith C.A."/>
            <person name="Ahrendt S."/>
            <person name="Andreopoulos W."/>
            <person name="He G."/>
            <person name="Labutti K."/>
            <person name="Lipzen A."/>
            <person name="Ng V."/>
            <person name="Sandor L."/>
            <person name="Barry K."/>
            <person name="Martinez A.T."/>
            <person name="Xiao Y."/>
            <person name="Gibbons J.G."/>
            <person name="Terashima K."/>
            <person name="Hibbett D.S."/>
            <person name="Grigoriev I.V."/>
        </authorList>
    </citation>
    <scope>NUCLEOTIDE SEQUENCE</scope>
    <source>
        <strain evidence="2">TFB9207</strain>
    </source>
</reference>